<feature type="region of interest" description="Disordered" evidence="9">
    <location>
        <begin position="145"/>
        <end position="274"/>
    </location>
</feature>
<protein>
    <recommendedName>
        <fullName evidence="3">SWR1-complex protein 4</fullName>
    </recommendedName>
</protein>
<evidence type="ECO:0000256" key="1">
    <source>
        <dbReference type="ARBA" id="ARBA00004123"/>
    </source>
</evidence>
<feature type="compositionally biased region" description="Polar residues" evidence="9">
    <location>
        <begin position="54"/>
        <end position="65"/>
    </location>
</feature>
<dbReference type="PANTHER" id="PTHR12855">
    <property type="entry name" value="DNA METHYLTRANSFERASE 1-ASSOCIATED PROTEIN 1 FAMILY MEMBER"/>
    <property type="match status" value="1"/>
</dbReference>
<dbReference type="Pfam" id="PF16282">
    <property type="entry name" value="SANT_DAMP1_like"/>
    <property type="match status" value="1"/>
</dbReference>
<evidence type="ECO:0000256" key="2">
    <source>
        <dbReference type="ARBA" id="ARBA00006918"/>
    </source>
</evidence>
<dbReference type="GO" id="GO:0035267">
    <property type="term" value="C:NuA4 histone acetyltransferase complex"/>
    <property type="evidence" value="ECO:0007669"/>
    <property type="project" value="InterPro"/>
</dbReference>
<gene>
    <name evidence="11" type="ORF">J8A68_003296</name>
</gene>
<dbReference type="EMBL" id="JAGSYN010000143">
    <property type="protein sequence ID" value="KAG7663214.1"/>
    <property type="molecule type" value="Genomic_DNA"/>
</dbReference>
<sequence length="608" mass="70748">MSANDILDVLNIQRDEHHQQQPPKKKQKTSNESTPKPPTGMARELYNLIGPNTPAINLSSTTTGIKDNRKFRPSPWTRVSFNPNKQSDKSVTLHHWVKGSKELLEQEELENKPYFFGKYNVNLDIPDLVDEETYDKFMNEIKEHEKRIQKEREAKELERLEIERKEKEQKDKELRRIEDEKAKQTKSDSTKKQDDAKDKQSNQDGSSNTEEIDKKKSDNEAPNEDKKQKDDETKERATKQPQPDDDTQDPKTKDQTLNKDSSVENNQESKNDSTDWTYEETKYLFELCKSFELKWPIIYDRYYYPSDRTCEDLKEQFYRICIKILESRETKSTGIIESLKAYSKSRELERKQYLENLLKRTPAEIAEEESLVIEARRFELAAKKMLMERSNLLTLLDSPQTTQNVSQYQSSQGLANLYNNLMIFDKYQKKKQMQQKSGSLANQEPVPPPIPMAASSSFKKDRGFQTHLQQYLSSLLKQHQHSNQAVKQEADAIQQLLMKRLTQKEEEAYGLYYHGAEKLTPGVGLRSAQRLPALQQKQSVLKSVNTLLQELDIPTGGGTTWKPVMPTRKTMSKYDELIRAVVTLLEVKRARDKLESEIRLIKSQRGLQ</sequence>
<evidence type="ECO:0000256" key="9">
    <source>
        <dbReference type="SAM" id="MobiDB-lite"/>
    </source>
</evidence>
<dbReference type="RefSeq" id="XP_049263446.1">
    <property type="nucleotide sequence ID" value="XM_049407138.1"/>
</dbReference>
<evidence type="ECO:0000313" key="11">
    <source>
        <dbReference type="EMBL" id="KAG7663214.1"/>
    </source>
</evidence>
<evidence type="ECO:0000256" key="6">
    <source>
        <dbReference type="ARBA" id="ARBA00023163"/>
    </source>
</evidence>
<name>A0A8J5UYN4_9ASCO</name>
<dbReference type="PANTHER" id="PTHR12855:SF10">
    <property type="entry name" value="DNA METHYLTRANSFERASE 1-ASSOCIATED PROTEIN 1"/>
    <property type="match status" value="1"/>
</dbReference>
<feature type="region of interest" description="Disordered" evidence="9">
    <location>
        <begin position="52"/>
        <end position="71"/>
    </location>
</feature>
<feature type="compositionally biased region" description="Basic and acidic residues" evidence="9">
    <location>
        <begin position="211"/>
        <end position="238"/>
    </location>
</feature>
<evidence type="ECO:0000256" key="5">
    <source>
        <dbReference type="ARBA" id="ARBA00023015"/>
    </source>
</evidence>
<evidence type="ECO:0000256" key="4">
    <source>
        <dbReference type="ARBA" id="ARBA00022853"/>
    </source>
</evidence>
<dbReference type="GO" id="GO:0006281">
    <property type="term" value="P:DNA repair"/>
    <property type="evidence" value="ECO:0007669"/>
    <property type="project" value="InterPro"/>
</dbReference>
<comment type="function">
    <text evidence="8">Component of the SWR1 complex which mediates the ATP-dependent exchange of histone H2A for the H2A variant HZT1 leading to transcriptional regulation of selected genes by chromatin remodeling. Component of the NuA4 histone acetyltransferase complex which is involved in transcriptional activation of selected genes principally by acetylation of nucleosomal histone H4 and H2A. The NuA4 complex is also involved in DNA repair.</text>
</comment>
<dbReference type="GeneID" id="73470097"/>
<keyword evidence="12" id="KW-1185">Reference proteome</keyword>
<comment type="subcellular location">
    <subcellularLocation>
        <location evidence="1">Nucleus</location>
    </subcellularLocation>
</comment>
<comment type="similarity">
    <text evidence="2">Belongs to the SWC4 family.</text>
</comment>
<evidence type="ECO:0000256" key="8">
    <source>
        <dbReference type="ARBA" id="ARBA00025264"/>
    </source>
</evidence>
<evidence type="ECO:0000313" key="12">
    <source>
        <dbReference type="Proteomes" id="UP000694255"/>
    </source>
</evidence>
<dbReference type="GO" id="GO:0000812">
    <property type="term" value="C:Swr1 complex"/>
    <property type="evidence" value="ECO:0007669"/>
    <property type="project" value="TreeGrafter"/>
</dbReference>
<evidence type="ECO:0000259" key="10">
    <source>
        <dbReference type="Pfam" id="PF16282"/>
    </source>
</evidence>
<feature type="region of interest" description="Disordered" evidence="9">
    <location>
        <begin position="1"/>
        <end position="44"/>
    </location>
</feature>
<feature type="domain" description="DAMP1 SANT/Myb-like" evidence="10">
    <location>
        <begin position="273"/>
        <end position="324"/>
    </location>
</feature>
<dbReference type="GO" id="GO:0006338">
    <property type="term" value="P:chromatin remodeling"/>
    <property type="evidence" value="ECO:0007669"/>
    <property type="project" value="InterPro"/>
</dbReference>
<comment type="caution">
    <text evidence="11">The sequence shown here is derived from an EMBL/GenBank/DDBJ whole genome shotgun (WGS) entry which is preliminary data.</text>
</comment>
<feature type="compositionally biased region" description="Basic and acidic residues" evidence="9">
    <location>
        <begin position="248"/>
        <end position="257"/>
    </location>
</feature>
<keyword evidence="6" id="KW-0804">Transcription</keyword>
<dbReference type="InterPro" id="IPR032563">
    <property type="entry name" value="DAMP1_SANT-like"/>
</dbReference>
<keyword evidence="5" id="KW-0805">Transcription regulation</keyword>
<dbReference type="GO" id="GO:0003714">
    <property type="term" value="F:transcription corepressor activity"/>
    <property type="evidence" value="ECO:0007669"/>
    <property type="project" value="TreeGrafter"/>
</dbReference>
<reference evidence="11 12" key="1">
    <citation type="journal article" date="2021" name="DNA Res.">
        <title>Genome analysis of Candida subhashii reveals its hybrid nature and dual mitochondrial genome conformations.</title>
        <authorList>
            <person name="Mixao V."/>
            <person name="Hegedusova E."/>
            <person name="Saus E."/>
            <person name="Pryszcz L.P."/>
            <person name="Cillingova A."/>
            <person name="Nosek J."/>
            <person name="Gabaldon T."/>
        </authorList>
    </citation>
    <scope>NUCLEOTIDE SEQUENCE [LARGE SCALE GENOMIC DNA]</scope>
    <source>
        <strain evidence="11 12">CBS 10753</strain>
    </source>
</reference>
<dbReference type="AlphaFoldDB" id="A0A8J5UYN4"/>
<evidence type="ECO:0000256" key="3">
    <source>
        <dbReference type="ARBA" id="ARBA00019132"/>
    </source>
</evidence>
<proteinExistence type="inferred from homology"/>
<dbReference type="Proteomes" id="UP000694255">
    <property type="component" value="Unassembled WGS sequence"/>
</dbReference>
<feature type="compositionally biased region" description="Basic and acidic residues" evidence="9">
    <location>
        <begin position="145"/>
        <end position="201"/>
    </location>
</feature>
<evidence type="ECO:0000256" key="7">
    <source>
        <dbReference type="ARBA" id="ARBA00023242"/>
    </source>
</evidence>
<accession>A0A8J5UYN4</accession>
<dbReference type="GO" id="GO:0000122">
    <property type="term" value="P:negative regulation of transcription by RNA polymerase II"/>
    <property type="evidence" value="ECO:0007669"/>
    <property type="project" value="TreeGrafter"/>
</dbReference>
<dbReference type="OrthoDB" id="19740at2759"/>
<organism evidence="11 12">
    <name type="scientific">[Candida] subhashii</name>
    <dbReference type="NCBI Taxonomy" id="561895"/>
    <lineage>
        <taxon>Eukaryota</taxon>
        <taxon>Fungi</taxon>
        <taxon>Dikarya</taxon>
        <taxon>Ascomycota</taxon>
        <taxon>Saccharomycotina</taxon>
        <taxon>Pichiomycetes</taxon>
        <taxon>Debaryomycetaceae</taxon>
        <taxon>Spathaspora</taxon>
    </lineage>
</organism>
<dbReference type="InterPro" id="IPR027109">
    <property type="entry name" value="Swc4/Dmap1"/>
</dbReference>
<keyword evidence="7" id="KW-0539">Nucleus</keyword>
<keyword evidence="4" id="KW-0156">Chromatin regulator</keyword>